<dbReference type="PANTHER" id="PTHR21599:SF0">
    <property type="entry name" value="GLYCERATE KINASE"/>
    <property type="match status" value="1"/>
</dbReference>
<dbReference type="InterPro" id="IPR036129">
    <property type="entry name" value="Glycerate_kinase_sf"/>
</dbReference>
<dbReference type="InterPro" id="IPR018193">
    <property type="entry name" value="Glyc_kinase_flavodox-like_fold"/>
</dbReference>
<accession>A0A7V3YEP1</accession>
<dbReference type="AlphaFoldDB" id="A0A7V3YEP1"/>
<reference evidence="1" key="1">
    <citation type="journal article" date="2020" name="mSystems">
        <title>Genome- and Community-Level Interaction Insights into Carbon Utilization and Element Cycling Functions of Hydrothermarchaeota in Hydrothermal Sediment.</title>
        <authorList>
            <person name="Zhou Z."/>
            <person name="Liu Y."/>
            <person name="Xu W."/>
            <person name="Pan J."/>
            <person name="Luo Z.H."/>
            <person name="Li M."/>
        </authorList>
    </citation>
    <scope>NUCLEOTIDE SEQUENCE [LARGE SCALE GENOMIC DNA]</scope>
    <source>
        <strain evidence="1">SpSt-747</strain>
    </source>
</reference>
<gene>
    <name evidence="1" type="ORF">ENV30_00060</name>
</gene>
<sequence>MVGKRWLFQVQGPMGERVQIVGYVPSPEMVVFDLCEFFREWDLLFATTYGVGELLLEAVVRGGKDIVLILPGKHPLDGGMGLLEALGVRFFDAAGRELTGLGDNLKRVTSLDLSGVLKKPQNVRVTLALGEEKNEEALRLLWGDLFHFARLLFRFTGERPPDVREVGGVGMGLGVVWEVDVTGREKMPCLSGLC</sequence>
<dbReference type="Gene3D" id="3.90.1510.10">
    <property type="entry name" value="Glycerate kinase, domain 2"/>
    <property type="match status" value="1"/>
</dbReference>
<evidence type="ECO:0000313" key="1">
    <source>
        <dbReference type="EMBL" id="HGI29708.1"/>
    </source>
</evidence>
<dbReference type="EMBL" id="DTFV01000001">
    <property type="protein sequence ID" value="HGI29708.1"/>
    <property type="molecule type" value="Genomic_DNA"/>
</dbReference>
<name>A0A7V3YEP1_9BACT</name>
<dbReference type="Pfam" id="PF02595">
    <property type="entry name" value="Gly_kinase"/>
    <property type="match status" value="1"/>
</dbReference>
<dbReference type="GO" id="GO:0008887">
    <property type="term" value="F:glycerate kinase activity"/>
    <property type="evidence" value="ECO:0007669"/>
    <property type="project" value="InterPro"/>
</dbReference>
<protein>
    <submittedName>
        <fullName evidence="1">Uncharacterized protein</fullName>
    </submittedName>
</protein>
<comment type="caution">
    <text evidence="1">The sequence shown here is derived from an EMBL/GenBank/DDBJ whole genome shotgun (WGS) entry which is preliminary data.</text>
</comment>
<organism evidence="1">
    <name type="scientific">Candidatus Caldatribacterium californiense</name>
    <dbReference type="NCBI Taxonomy" id="1454726"/>
    <lineage>
        <taxon>Bacteria</taxon>
        <taxon>Pseudomonadati</taxon>
        <taxon>Atribacterota</taxon>
        <taxon>Atribacteria</taxon>
        <taxon>Atribacterales</taxon>
        <taxon>Candidatus Caldatribacteriaceae</taxon>
        <taxon>Candidatus Caldatribacterium</taxon>
    </lineage>
</organism>
<dbReference type="GO" id="GO:0031388">
    <property type="term" value="P:organic acid phosphorylation"/>
    <property type="evidence" value="ECO:0007669"/>
    <property type="project" value="InterPro"/>
</dbReference>
<dbReference type="SUPFAM" id="SSF110738">
    <property type="entry name" value="Glycerate kinase I"/>
    <property type="match status" value="1"/>
</dbReference>
<proteinExistence type="predicted"/>
<dbReference type="PANTHER" id="PTHR21599">
    <property type="entry name" value="GLYCERATE KINASE"/>
    <property type="match status" value="1"/>
</dbReference>
<dbReference type="InterPro" id="IPR004381">
    <property type="entry name" value="Glycerate_kinase"/>
</dbReference>